<evidence type="ECO:0000313" key="7">
    <source>
        <dbReference type="Proteomes" id="UP000027265"/>
    </source>
</evidence>
<dbReference type="Pfam" id="PF07714">
    <property type="entry name" value="PK_Tyr_Ser-Thr"/>
    <property type="match status" value="1"/>
</dbReference>
<feature type="compositionally biased region" description="Polar residues" evidence="3">
    <location>
        <begin position="616"/>
        <end position="629"/>
    </location>
</feature>
<dbReference type="PROSITE" id="PS50011">
    <property type="entry name" value="PROTEIN_KINASE_DOM"/>
    <property type="match status" value="1"/>
</dbReference>
<protein>
    <submittedName>
        <fullName evidence="6">Uncharacterized protein</fullName>
    </submittedName>
</protein>
<name>A0A067PPJ6_9AGAM</name>
<dbReference type="SUPFAM" id="SSF57667">
    <property type="entry name" value="beta-beta-alpha zinc fingers"/>
    <property type="match status" value="1"/>
</dbReference>
<dbReference type="GO" id="GO:0008270">
    <property type="term" value="F:zinc ion binding"/>
    <property type="evidence" value="ECO:0007669"/>
    <property type="project" value="UniProtKB-KW"/>
</dbReference>
<dbReference type="PROSITE" id="PS00028">
    <property type="entry name" value="ZINC_FINGER_C2H2_1"/>
    <property type="match status" value="1"/>
</dbReference>
<sequence>MQSLFWSAASSQISSEQYLRIASGSLPSLYRKCATLAILHLSNVAVASDDRVRYFTPMWKWMHDLGEATNNIHNLLLSQRLRVFLHEVLTGLKVDEGTIRDALRDDEAQILSRLQSVLQSESCKKEVLLLENENAERFLVFLQDVIDNFPIDDDLRRSVQRLSINLSQASEKLPPSLLLRGVVTSNDRHIGGGGFADIFRGEYAHQDVALKRLRIFQSPQEKVRIKRMFFREALIWHRLKHPRVLPFLGIDAESFAPHICIVSSWIRNSDIMTYLGRNGLGSLDAHRVLTEVAEGLQYLHKQYVVHGDLRGGNIFLDDSCHVLLADFGLTNFADATKVVTTVRHDGSMRWMSPELHFPNKFGMSFRRTFASDVYAFGCVCLEVLTGERPFSDVPSDLEFLVAVLISQLPTRPDLGEPVRQTVLDKIWPIILRCLAQAPRDRPSTLSESGSLLELVMTASVVTAVLEVKNPTVTGGTDGSPSVSTTPSQQITVGRSRLGFPPDPAPVNIQTLPHRHSRIFDSVPTMNRTWSSGTIEAAIGETLTPGLSDRDKGRVEEKRLYCDIRGSSFSGQKDLLDHRATHAKSEGKLFPCRKCDKIFLRKSDRSRHVHNVHRDSTSTSAIGHQPPSQI</sequence>
<dbReference type="InterPro" id="IPR011009">
    <property type="entry name" value="Kinase-like_dom_sf"/>
</dbReference>
<dbReference type="InterPro" id="IPR051681">
    <property type="entry name" value="Ser/Thr_Kinases-Pseudokinases"/>
</dbReference>
<dbReference type="PROSITE" id="PS00109">
    <property type="entry name" value="PROTEIN_KINASE_TYR"/>
    <property type="match status" value="1"/>
</dbReference>
<feature type="domain" description="C2H2-type" evidence="5">
    <location>
        <begin position="589"/>
        <end position="617"/>
    </location>
</feature>
<dbReference type="PANTHER" id="PTHR44329:SF214">
    <property type="entry name" value="PROTEIN KINASE DOMAIN-CONTAINING PROTEIN"/>
    <property type="match status" value="1"/>
</dbReference>
<gene>
    <name evidence="6" type="ORF">JAAARDRAFT_39592</name>
</gene>
<feature type="domain" description="Protein kinase" evidence="4">
    <location>
        <begin position="184"/>
        <end position="455"/>
    </location>
</feature>
<dbReference type="AlphaFoldDB" id="A0A067PPJ6"/>
<keyword evidence="7" id="KW-1185">Reference proteome</keyword>
<dbReference type="InterPro" id="IPR013087">
    <property type="entry name" value="Znf_C2H2_type"/>
</dbReference>
<dbReference type="SUPFAM" id="SSF56112">
    <property type="entry name" value="Protein kinase-like (PK-like)"/>
    <property type="match status" value="1"/>
</dbReference>
<organism evidence="6 7">
    <name type="scientific">Jaapia argillacea MUCL 33604</name>
    <dbReference type="NCBI Taxonomy" id="933084"/>
    <lineage>
        <taxon>Eukaryota</taxon>
        <taxon>Fungi</taxon>
        <taxon>Dikarya</taxon>
        <taxon>Basidiomycota</taxon>
        <taxon>Agaricomycotina</taxon>
        <taxon>Agaricomycetes</taxon>
        <taxon>Agaricomycetidae</taxon>
        <taxon>Jaapiales</taxon>
        <taxon>Jaapiaceae</taxon>
        <taxon>Jaapia</taxon>
    </lineage>
</organism>
<keyword evidence="2" id="KW-0547">Nucleotide-binding</keyword>
<dbReference type="InterPro" id="IPR008266">
    <property type="entry name" value="Tyr_kinase_AS"/>
</dbReference>
<evidence type="ECO:0000256" key="1">
    <source>
        <dbReference type="PROSITE-ProRule" id="PRU00042"/>
    </source>
</evidence>
<feature type="region of interest" description="Disordered" evidence="3">
    <location>
        <begin position="471"/>
        <end position="499"/>
    </location>
</feature>
<dbReference type="GO" id="GO:0005524">
    <property type="term" value="F:ATP binding"/>
    <property type="evidence" value="ECO:0007669"/>
    <property type="project" value="UniProtKB-UniRule"/>
</dbReference>
<feature type="compositionally biased region" description="Polar residues" evidence="3">
    <location>
        <begin position="471"/>
        <end position="492"/>
    </location>
</feature>
<keyword evidence="1" id="KW-0479">Metal-binding</keyword>
<dbReference type="GO" id="GO:0004674">
    <property type="term" value="F:protein serine/threonine kinase activity"/>
    <property type="evidence" value="ECO:0007669"/>
    <property type="project" value="TreeGrafter"/>
</dbReference>
<dbReference type="InterPro" id="IPR001245">
    <property type="entry name" value="Ser-Thr/Tyr_kinase_cat_dom"/>
</dbReference>
<dbReference type="InterPro" id="IPR017441">
    <property type="entry name" value="Protein_kinase_ATP_BS"/>
</dbReference>
<dbReference type="EMBL" id="KL197735">
    <property type="protein sequence ID" value="KDQ53217.1"/>
    <property type="molecule type" value="Genomic_DNA"/>
</dbReference>
<dbReference type="PROSITE" id="PS50157">
    <property type="entry name" value="ZINC_FINGER_C2H2_2"/>
    <property type="match status" value="1"/>
</dbReference>
<dbReference type="HOGENOM" id="CLU_382190_0_0_1"/>
<feature type="binding site" evidence="2">
    <location>
        <position position="211"/>
    </location>
    <ligand>
        <name>ATP</name>
        <dbReference type="ChEBI" id="CHEBI:30616"/>
    </ligand>
</feature>
<keyword evidence="2" id="KW-0067">ATP-binding</keyword>
<dbReference type="PROSITE" id="PS00107">
    <property type="entry name" value="PROTEIN_KINASE_ATP"/>
    <property type="match status" value="1"/>
</dbReference>
<dbReference type="InterPro" id="IPR036236">
    <property type="entry name" value="Znf_C2H2_sf"/>
</dbReference>
<dbReference type="Gene3D" id="1.10.510.10">
    <property type="entry name" value="Transferase(Phosphotransferase) domain 1"/>
    <property type="match status" value="1"/>
</dbReference>
<keyword evidence="1" id="KW-0863">Zinc-finger</keyword>
<dbReference type="Gene3D" id="3.30.160.60">
    <property type="entry name" value="Classic Zinc Finger"/>
    <property type="match status" value="1"/>
</dbReference>
<accession>A0A067PPJ6</accession>
<dbReference type="PANTHER" id="PTHR44329">
    <property type="entry name" value="SERINE/THREONINE-PROTEIN KINASE TNNI3K-RELATED"/>
    <property type="match status" value="1"/>
</dbReference>
<evidence type="ECO:0000256" key="3">
    <source>
        <dbReference type="SAM" id="MobiDB-lite"/>
    </source>
</evidence>
<evidence type="ECO:0000256" key="2">
    <source>
        <dbReference type="PROSITE-ProRule" id="PRU10141"/>
    </source>
</evidence>
<dbReference type="InterPro" id="IPR000719">
    <property type="entry name" value="Prot_kinase_dom"/>
</dbReference>
<evidence type="ECO:0000313" key="6">
    <source>
        <dbReference type="EMBL" id="KDQ53217.1"/>
    </source>
</evidence>
<dbReference type="InParanoid" id="A0A067PPJ6"/>
<proteinExistence type="predicted"/>
<dbReference type="Proteomes" id="UP000027265">
    <property type="component" value="Unassembled WGS sequence"/>
</dbReference>
<feature type="region of interest" description="Disordered" evidence="3">
    <location>
        <begin position="607"/>
        <end position="629"/>
    </location>
</feature>
<evidence type="ECO:0000259" key="4">
    <source>
        <dbReference type="PROSITE" id="PS50011"/>
    </source>
</evidence>
<evidence type="ECO:0000259" key="5">
    <source>
        <dbReference type="PROSITE" id="PS50157"/>
    </source>
</evidence>
<keyword evidence="1" id="KW-0862">Zinc</keyword>
<dbReference type="OrthoDB" id="4062651at2759"/>
<reference evidence="7" key="1">
    <citation type="journal article" date="2014" name="Proc. Natl. Acad. Sci. U.S.A.">
        <title>Extensive sampling of basidiomycete genomes demonstrates inadequacy of the white-rot/brown-rot paradigm for wood decay fungi.</title>
        <authorList>
            <person name="Riley R."/>
            <person name="Salamov A.A."/>
            <person name="Brown D.W."/>
            <person name="Nagy L.G."/>
            <person name="Floudas D."/>
            <person name="Held B.W."/>
            <person name="Levasseur A."/>
            <person name="Lombard V."/>
            <person name="Morin E."/>
            <person name="Otillar R."/>
            <person name="Lindquist E.A."/>
            <person name="Sun H."/>
            <person name="LaButti K.M."/>
            <person name="Schmutz J."/>
            <person name="Jabbour D."/>
            <person name="Luo H."/>
            <person name="Baker S.E."/>
            <person name="Pisabarro A.G."/>
            <person name="Walton J.D."/>
            <person name="Blanchette R.A."/>
            <person name="Henrissat B."/>
            <person name="Martin F."/>
            <person name="Cullen D."/>
            <person name="Hibbett D.S."/>
            <person name="Grigoriev I.V."/>
        </authorList>
    </citation>
    <scope>NUCLEOTIDE SEQUENCE [LARGE SCALE GENOMIC DNA]</scope>
    <source>
        <strain evidence="7">MUCL 33604</strain>
    </source>
</reference>
<dbReference type="STRING" id="933084.A0A067PPJ6"/>